<reference evidence="3" key="1">
    <citation type="journal article" date="2019" name="Int. J. Syst. Evol. Microbiol.">
        <title>The Global Catalogue of Microorganisms (GCM) 10K type strain sequencing project: providing services to taxonomists for standard genome sequencing and annotation.</title>
        <authorList>
            <consortium name="The Broad Institute Genomics Platform"/>
            <consortium name="The Broad Institute Genome Sequencing Center for Infectious Disease"/>
            <person name="Wu L."/>
            <person name="Ma J."/>
        </authorList>
    </citation>
    <scope>NUCLEOTIDE SEQUENCE [LARGE SCALE GENOMIC DNA]</scope>
    <source>
        <strain evidence="3">JCM 9687</strain>
    </source>
</reference>
<comment type="caution">
    <text evidence="2">The sequence shown here is derived from an EMBL/GenBank/DDBJ whole genome shotgun (WGS) entry which is preliminary data.</text>
</comment>
<keyword evidence="1" id="KW-0812">Transmembrane</keyword>
<name>A0ABP6RMF8_9PSEU</name>
<dbReference type="Proteomes" id="UP001500483">
    <property type="component" value="Unassembled WGS sequence"/>
</dbReference>
<dbReference type="EMBL" id="BAAAYK010000036">
    <property type="protein sequence ID" value="GAA3354489.1"/>
    <property type="molecule type" value="Genomic_DNA"/>
</dbReference>
<evidence type="ECO:0000256" key="1">
    <source>
        <dbReference type="SAM" id="Phobius"/>
    </source>
</evidence>
<organism evidence="2 3">
    <name type="scientific">Saccharopolyspora gregorii</name>
    <dbReference type="NCBI Taxonomy" id="33914"/>
    <lineage>
        <taxon>Bacteria</taxon>
        <taxon>Bacillati</taxon>
        <taxon>Actinomycetota</taxon>
        <taxon>Actinomycetes</taxon>
        <taxon>Pseudonocardiales</taxon>
        <taxon>Pseudonocardiaceae</taxon>
        <taxon>Saccharopolyspora</taxon>
    </lineage>
</organism>
<gene>
    <name evidence="2" type="ORF">GCM10020366_11310</name>
</gene>
<protein>
    <submittedName>
        <fullName evidence="2">Uncharacterized protein</fullName>
    </submittedName>
</protein>
<evidence type="ECO:0000313" key="3">
    <source>
        <dbReference type="Proteomes" id="UP001500483"/>
    </source>
</evidence>
<evidence type="ECO:0000313" key="2">
    <source>
        <dbReference type="EMBL" id="GAA3354489.1"/>
    </source>
</evidence>
<proteinExistence type="predicted"/>
<keyword evidence="3" id="KW-1185">Reference proteome</keyword>
<sequence length="118" mass="13130">MKGESGTLPVSDFVLLRQKRRVAVMSVLSGLAALIMLGVAFHFYQLNSRGGGIGDQVFMEASYDAILEVKNLRDEVVDEAGQIEKGERVVLKQGVVRLSLPRGVEAIVRDRRSWRLFL</sequence>
<feature type="transmembrane region" description="Helical" evidence="1">
    <location>
        <begin position="22"/>
        <end position="44"/>
    </location>
</feature>
<accession>A0ABP6RMF8</accession>
<keyword evidence="1" id="KW-1133">Transmembrane helix</keyword>
<keyword evidence="1" id="KW-0472">Membrane</keyword>